<name>A0A816CIN9_9BILA</name>
<dbReference type="EMBL" id="CAJNOQ010040659">
    <property type="protein sequence ID" value="CAF1620820.1"/>
    <property type="molecule type" value="Genomic_DNA"/>
</dbReference>
<evidence type="ECO:0000313" key="2">
    <source>
        <dbReference type="EMBL" id="CAF4510876.1"/>
    </source>
</evidence>
<accession>A0A816CIN9</accession>
<dbReference type="EMBL" id="CAJOBC010107838">
    <property type="protein sequence ID" value="CAF4510876.1"/>
    <property type="molecule type" value="Genomic_DNA"/>
</dbReference>
<gene>
    <name evidence="1" type="ORF">GPM918_LOCUS43723</name>
    <name evidence="2" type="ORF">SRO942_LOCUS45304</name>
</gene>
<dbReference type="OrthoDB" id="10049726at2759"/>
<dbReference type="AlphaFoldDB" id="A0A816CIN9"/>
<feature type="non-terminal residue" evidence="1">
    <location>
        <position position="1"/>
    </location>
</feature>
<sequence>RLNPEDIMIVDRGFRDAVNVMENLGFEVMMPEFLYGKKQFPAYQANSCVTKIRWAVESVNAMIKRWKFLSQTIQNSTIRYLEELFGKRIDRMDLRKPSKWKDINADQVDFPELSEDDIRELALGVFQVKQARSYVEEKKSSSDDYIFTVQSCSTAKGIISVKLQSRHISARIFLIRLI</sequence>
<organism evidence="1 3">
    <name type="scientific">Didymodactylos carnosus</name>
    <dbReference type="NCBI Taxonomy" id="1234261"/>
    <lineage>
        <taxon>Eukaryota</taxon>
        <taxon>Metazoa</taxon>
        <taxon>Spiralia</taxon>
        <taxon>Gnathifera</taxon>
        <taxon>Rotifera</taxon>
        <taxon>Eurotatoria</taxon>
        <taxon>Bdelloidea</taxon>
        <taxon>Philodinida</taxon>
        <taxon>Philodinidae</taxon>
        <taxon>Didymodactylos</taxon>
    </lineage>
</organism>
<reference evidence="1" key="1">
    <citation type="submission" date="2021-02" db="EMBL/GenBank/DDBJ databases">
        <authorList>
            <person name="Nowell W R."/>
        </authorList>
    </citation>
    <scope>NUCLEOTIDE SEQUENCE</scope>
</reference>
<comment type="caution">
    <text evidence="1">The sequence shown here is derived from an EMBL/GenBank/DDBJ whole genome shotgun (WGS) entry which is preliminary data.</text>
</comment>
<protein>
    <recommendedName>
        <fullName evidence="4">DDE Tnp4 domain-containing protein</fullName>
    </recommendedName>
</protein>
<keyword evidence="3" id="KW-1185">Reference proteome</keyword>
<dbReference type="Proteomes" id="UP000681722">
    <property type="component" value="Unassembled WGS sequence"/>
</dbReference>
<evidence type="ECO:0000313" key="3">
    <source>
        <dbReference type="Proteomes" id="UP000663829"/>
    </source>
</evidence>
<evidence type="ECO:0008006" key="4">
    <source>
        <dbReference type="Google" id="ProtNLM"/>
    </source>
</evidence>
<dbReference type="Proteomes" id="UP000663829">
    <property type="component" value="Unassembled WGS sequence"/>
</dbReference>
<evidence type="ECO:0000313" key="1">
    <source>
        <dbReference type="EMBL" id="CAF1620820.1"/>
    </source>
</evidence>
<proteinExistence type="predicted"/>